<reference evidence="2" key="1">
    <citation type="submission" date="2020-12" db="UniProtKB">
        <authorList>
            <consortium name="WormBaseParasite"/>
        </authorList>
    </citation>
    <scope>IDENTIFICATION</scope>
    <source>
        <strain evidence="2">MHco3</strain>
    </source>
</reference>
<dbReference type="Proteomes" id="UP000025227">
    <property type="component" value="Unplaced"/>
</dbReference>
<dbReference type="WBParaSite" id="HCON_00115530-00001">
    <property type="protein sequence ID" value="HCON_00115530-00001"/>
    <property type="gene ID" value="HCON_00115530"/>
</dbReference>
<evidence type="ECO:0000313" key="1">
    <source>
        <dbReference type="Proteomes" id="UP000025227"/>
    </source>
</evidence>
<protein>
    <submittedName>
        <fullName evidence="2">Uncharacterized protein</fullName>
    </submittedName>
</protein>
<sequence>FTLASHFIDVDLNISKRRPYVRTFTMCPFVYAEPIQLPSLFACGPDTVGRKNVPEKMPFRRLRNNSL</sequence>
<evidence type="ECO:0000313" key="2">
    <source>
        <dbReference type="WBParaSite" id="HCON_00115530-00001"/>
    </source>
</evidence>
<organism evidence="1 2">
    <name type="scientific">Haemonchus contortus</name>
    <name type="common">Barber pole worm</name>
    <dbReference type="NCBI Taxonomy" id="6289"/>
    <lineage>
        <taxon>Eukaryota</taxon>
        <taxon>Metazoa</taxon>
        <taxon>Ecdysozoa</taxon>
        <taxon>Nematoda</taxon>
        <taxon>Chromadorea</taxon>
        <taxon>Rhabditida</taxon>
        <taxon>Rhabditina</taxon>
        <taxon>Rhabditomorpha</taxon>
        <taxon>Strongyloidea</taxon>
        <taxon>Trichostrongylidae</taxon>
        <taxon>Haemonchus</taxon>
    </lineage>
</organism>
<dbReference type="AlphaFoldDB" id="A0A7I4YN57"/>
<proteinExistence type="predicted"/>
<keyword evidence="1" id="KW-1185">Reference proteome</keyword>
<name>A0A7I4YN57_HAECO</name>
<accession>A0A7I4YN57</accession>